<evidence type="ECO:0000256" key="11">
    <source>
        <dbReference type="ARBA" id="ARBA00063412"/>
    </source>
</evidence>
<dbReference type="STRING" id="4540.A0A3L6RV47"/>
<dbReference type="InterPro" id="IPR042527">
    <property type="entry name" value="Atg5_UblA_dom_sf"/>
</dbReference>
<dbReference type="FunFam" id="3.10.20.620:FF:000002">
    <property type="entry name" value="Autophagy protein 5"/>
    <property type="match status" value="1"/>
</dbReference>
<evidence type="ECO:0000256" key="7">
    <source>
        <dbReference type="ARBA" id="ARBA00022843"/>
    </source>
</evidence>
<dbReference type="GO" id="GO:0044233">
    <property type="term" value="C:mitochondria-associated endoplasmic reticulum membrane contact site"/>
    <property type="evidence" value="ECO:0007669"/>
    <property type="project" value="TreeGrafter"/>
</dbReference>
<dbReference type="EMBL" id="PQIB02000007">
    <property type="protein sequence ID" value="RLN09678.1"/>
    <property type="molecule type" value="Genomic_DNA"/>
</dbReference>
<keyword evidence="8" id="KW-0653">Protein transport</keyword>
<evidence type="ECO:0000256" key="6">
    <source>
        <dbReference type="ARBA" id="ARBA00022499"/>
    </source>
</evidence>
<dbReference type="PANTHER" id="PTHR13040:SF2">
    <property type="entry name" value="AUTOPHAGY PROTEIN 5"/>
    <property type="match status" value="1"/>
</dbReference>
<dbReference type="InterPro" id="IPR048318">
    <property type="entry name" value="ATG5_UblB"/>
</dbReference>
<feature type="domain" description="Autophagy protein ATG5 UblB" evidence="14">
    <location>
        <begin position="218"/>
        <end position="360"/>
    </location>
</feature>
<keyword evidence="4 12" id="KW-0813">Transport</keyword>
<feature type="region of interest" description="Disordered" evidence="13">
    <location>
        <begin position="285"/>
        <end position="313"/>
    </location>
</feature>
<evidence type="ECO:0000259" key="16">
    <source>
        <dbReference type="Pfam" id="PF20638"/>
    </source>
</evidence>
<keyword evidence="9 12" id="KW-0072">Autophagy</keyword>
<evidence type="ECO:0000256" key="4">
    <source>
        <dbReference type="ARBA" id="ARBA00022448"/>
    </source>
</evidence>
<dbReference type="Gene3D" id="3.10.20.90">
    <property type="entry name" value="Phosphatidylinositol 3-kinase Catalytic Subunit, Chain A, domain 1"/>
    <property type="match status" value="1"/>
</dbReference>
<keyword evidence="7 12" id="KW-0832">Ubl conjugation</keyword>
<evidence type="ECO:0000256" key="5">
    <source>
        <dbReference type="ARBA" id="ARBA00022490"/>
    </source>
</evidence>
<sequence length="367" mass="41190">MAAAHEEAAAWSEEAARRVWGGAVPLQVHLHDADVTALPPPPPFLTLGPRIGYLPLLIPVIKAHFSNALPPGVDTVWFEYKGLPLKWYVPIGVLFDLLCADPERPWNLIVHFRGYPSEILSPCEGEDSVKWSYMNALKEATFIITGNSKSVMNMSQADQVALWESVMKGNLDGYKNISTRLKLGPFEEDSLVRTTSTERQRQQSSDEPESPGFGKPCRVPVRLYVRGVQEDLEDIEDAMPVRDWESVSYINRPFEIRKVEGRSYITLEHALQTLLPEFFSSDTQNSEELDSAAADSDATDPSRSSQEAEPASASLRAADIMKKAKVKLVRVQGIELDMDIPFLWVANNLKNPEYYLHICVYVSTRKQ</sequence>
<dbReference type="InterPro" id="IPR042526">
    <property type="entry name" value="Atg5_HR"/>
</dbReference>
<organism evidence="17 18">
    <name type="scientific">Panicum miliaceum</name>
    <name type="common">Proso millet</name>
    <name type="synonym">Broomcorn millet</name>
    <dbReference type="NCBI Taxonomy" id="4540"/>
    <lineage>
        <taxon>Eukaryota</taxon>
        <taxon>Viridiplantae</taxon>
        <taxon>Streptophyta</taxon>
        <taxon>Embryophyta</taxon>
        <taxon>Tracheophyta</taxon>
        <taxon>Spermatophyta</taxon>
        <taxon>Magnoliopsida</taxon>
        <taxon>Liliopsida</taxon>
        <taxon>Poales</taxon>
        <taxon>Poaceae</taxon>
        <taxon>PACMAD clade</taxon>
        <taxon>Panicoideae</taxon>
        <taxon>Panicodae</taxon>
        <taxon>Paniceae</taxon>
        <taxon>Panicinae</taxon>
        <taxon>Panicum</taxon>
        <taxon>Panicum sect. Panicum</taxon>
    </lineage>
</organism>
<comment type="subunit">
    <text evidence="12">Conjugated with ATG12.</text>
</comment>
<dbReference type="InterPro" id="IPR048940">
    <property type="entry name" value="ATG5_HBR"/>
</dbReference>
<comment type="subcellular location">
    <subcellularLocation>
        <location evidence="1 12">Cytoplasm</location>
    </subcellularLocation>
</comment>
<protein>
    <recommendedName>
        <fullName evidence="3 12">Autophagy protein 5</fullName>
    </recommendedName>
</protein>
<evidence type="ECO:0000313" key="18">
    <source>
        <dbReference type="Proteomes" id="UP000275267"/>
    </source>
</evidence>
<dbReference type="GO" id="GO:0034274">
    <property type="term" value="C:Atg12-Atg5-Atg16 complex"/>
    <property type="evidence" value="ECO:0007669"/>
    <property type="project" value="TreeGrafter"/>
</dbReference>
<dbReference type="Pfam" id="PF04106">
    <property type="entry name" value="ATG5_UblB"/>
    <property type="match status" value="1"/>
</dbReference>
<dbReference type="GO" id="GO:0034045">
    <property type="term" value="C:phagophore assembly site membrane"/>
    <property type="evidence" value="ECO:0007669"/>
    <property type="project" value="TreeGrafter"/>
</dbReference>
<keyword evidence="6 12" id="KW-1017">Isopeptide bond</keyword>
<dbReference type="OrthoDB" id="272162at2759"/>
<comment type="similarity">
    <text evidence="2 12">Belongs to the ATG5 family.</text>
</comment>
<dbReference type="GO" id="GO:0034727">
    <property type="term" value="P:piecemeal microautophagy of the nucleus"/>
    <property type="evidence" value="ECO:0007669"/>
    <property type="project" value="TreeGrafter"/>
</dbReference>
<dbReference type="Pfam" id="PF20637">
    <property type="entry name" value="ATG5_HBR"/>
    <property type="match status" value="1"/>
</dbReference>
<feature type="compositionally biased region" description="Low complexity" evidence="13">
    <location>
        <begin position="291"/>
        <end position="305"/>
    </location>
</feature>
<dbReference type="FunFam" id="1.10.246.190:FF:000002">
    <property type="entry name" value="Autophagy protein 5"/>
    <property type="match status" value="1"/>
</dbReference>
<gene>
    <name evidence="17" type="ORF">C2845_PM11G12520</name>
</gene>
<feature type="domain" description="Autophagy protein ATG5 alpha-helical bundle region" evidence="15">
    <location>
        <begin position="126"/>
        <end position="182"/>
    </location>
</feature>
<accession>A0A3L6RV47</accession>
<dbReference type="Gene3D" id="1.10.246.190">
    <property type="entry name" value="Autophagy protein Apg5, helix rich domain"/>
    <property type="match status" value="1"/>
</dbReference>
<feature type="domain" description="Autophagy protein ATG5 UblA" evidence="16">
    <location>
        <begin position="19"/>
        <end position="112"/>
    </location>
</feature>
<dbReference type="GO" id="GO:0015031">
    <property type="term" value="P:protein transport"/>
    <property type="evidence" value="ECO:0007669"/>
    <property type="project" value="UniProtKB-KW"/>
</dbReference>
<evidence type="ECO:0000256" key="10">
    <source>
        <dbReference type="ARBA" id="ARBA00059504"/>
    </source>
</evidence>
<dbReference type="GO" id="GO:0005776">
    <property type="term" value="C:autophagosome"/>
    <property type="evidence" value="ECO:0007669"/>
    <property type="project" value="TreeGrafter"/>
</dbReference>
<evidence type="ECO:0000256" key="3">
    <source>
        <dbReference type="ARBA" id="ARBA00015616"/>
    </source>
</evidence>
<keyword evidence="18" id="KW-1185">Reference proteome</keyword>
<comment type="caution">
    <text evidence="17">The sequence shown here is derived from an EMBL/GenBank/DDBJ whole genome shotgun (WGS) entry which is preliminary data.</text>
</comment>
<dbReference type="GO" id="GO:0006995">
    <property type="term" value="P:cellular response to nitrogen starvation"/>
    <property type="evidence" value="ECO:0007669"/>
    <property type="project" value="TreeGrafter"/>
</dbReference>
<evidence type="ECO:0000256" key="2">
    <source>
        <dbReference type="ARBA" id="ARBA00006910"/>
    </source>
</evidence>
<evidence type="ECO:0000256" key="1">
    <source>
        <dbReference type="ARBA" id="ARBA00004496"/>
    </source>
</evidence>
<proteinExistence type="inferred from homology"/>
<comment type="function">
    <text evidence="10">Required for autophagy. Conjugation to ATG12 is essential for plant nutrient recycling.</text>
</comment>
<keyword evidence="5 12" id="KW-0963">Cytoplasm</keyword>
<dbReference type="InterPro" id="IPR048939">
    <property type="entry name" value="ATG5_UblA"/>
</dbReference>
<feature type="region of interest" description="Disordered" evidence="13">
    <location>
        <begin position="191"/>
        <end position="216"/>
    </location>
</feature>
<evidence type="ECO:0000256" key="13">
    <source>
        <dbReference type="SAM" id="MobiDB-lite"/>
    </source>
</evidence>
<dbReference type="AlphaFoldDB" id="A0A3L6RV47"/>
<dbReference type="InterPro" id="IPR007239">
    <property type="entry name" value="Atg5"/>
</dbReference>
<comment type="subunit">
    <text evidence="11">Conjugated to ATG12.</text>
</comment>
<dbReference type="Proteomes" id="UP000275267">
    <property type="component" value="Unassembled WGS sequence"/>
</dbReference>
<evidence type="ECO:0000256" key="12">
    <source>
        <dbReference type="RuleBase" id="RU361202"/>
    </source>
</evidence>
<evidence type="ECO:0000256" key="8">
    <source>
        <dbReference type="ARBA" id="ARBA00022927"/>
    </source>
</evidence>
<dbReference type="FunFam" id="3.10.20.90:FF:000370">
    <property type="entry name" value="Autophagy protein 5"/>
    <property type="match status" value="1"/>
</dbReference>
<evidence type="ECO:0000259" key="14">
    <source>
        <dbReference type="Pfam" id="PF04106"/>
    </source>
</evidence>
<reference evidence="18" key="1">
    <citation type="journal article" date="2019" name="Nat. Commun.">
        <title>The genome of broomcorn millet.</title>
        <authorList>
            <person name="Zou C."/>
            <person name="Miki D."/>
            <person name="Li D."/>
            <person name="Tang Q."/>
            <person name="Xiao L."/>
            <person name="Rajput S."/>
            <person name="Deng P."/>
            <person name="Jia W."/>
            <person name="Huang R."/>
            <person name="Zhang M."/>
            <person name="Sun Y."/>
            <person name="Hu J."/>
            <person name="Fu X."/>
            <person name="Schnable P.S."/>
            <person name="Li F."/>
            <person name="Zhang H."/>
            <person name="Feng B."/>
            <person name="Zhu X."/>
            <person name="Liu R."/>
            <person name="Schnable J.C."/>
            <person name="Zhu J.-K."/>
            <person name="Zhang H."/>
        </authorList>
    </citation>
    <scope>NUCLEOTIDE SEQUENCE [LARGE SCALE GENOMIC DNA]</scope>
</reference>
<name>A0A3L6RV47_PANMI</name>
<dbReference type="GO" id="GO:0061908">
    <property type="term" value="C:phagophore"/>
    <property type="evidence" value="ECO:0007669"/>
    <property type="project" value="TreeGrafter"/>
</dbReference>
<dbReference type="PANTHER" id="PTHR13040">
    <property type="entry name" value="AUTOPHAGY PROTEIN 5"/>
    <property type="match status" value="1"/>
</dbReference>
<evidence type="ECO:0000313" key="17">
    <source>
        <dbReference type="EMBL" id="RLN09678.1"/>
    </source>
</evidence>
<dbReference type="GO" id="GO:0000422">
    <property type="term" value="P:autophagy of mitochondrion"/>
    <property type="evidence" value="ECO:0007669"/>
    <property type="project" value="TreeGrafter"/>
</dbReference>
<dbReference type="Gene3D" id="3.10.20.620">
    <property type="match status" value="1"/>
</dbReference>
<dbReference type="GO" id="GO:0019776">
    <property type="term" value="F:Atg8-family ligase activity"/>
    <property type="evidence" value="ECO:0007669"/>
    <property type="project" value="TreeGrafter"/>
</dbReference>
<dbReference type="Pfam" id="PF20638">
    <property type="entry name" value="ATG5_UblA"/>
    <property type="match status" value="1"/>
</dbReference>
<evidence type="ECO:0000259" key="15">
    <source>
        <dbReference type="Pfam" id="PF20637"/>
    </source>
</evidence>
<evidence type="ECO:0000256" key="9">
    <source>
        <dbReference type="ARBA" id="ARBA00023006"/>
    </source>
</evidence>